<feature type="transmembrane region" description="Helical" evidence="6">
    <location>
        <begin position="33"/>
        <end position="49"/>
    </location>
</feature>
<evidence type="ECO:0000256" key="2">
    <source>
        <dbReference type="ARBA" id="ARBA00022723"/>
    </source>
</evidence>
<comment type="caution">
    <text evidence="8">The sequence shown here is derived from an EMBL/GenBank/DDBJ whole genome shotgun (WGS) entry which is preliminary data.</text>
</comment>
<dbReference type="InterPro" id="IPR001818">
    <property type="entry name" value="Pept_M10_metallopeptidase"/>
</dbReference>
<dbReference type="Gene3D" id="3.40.390.10">
    <property type="entry name" value="Collagenase (Catalytic Domain)"/>
    <property type="match status" value="1"/>
</dbReference>
<keyword evidence="2" id="KW-0479">Metal-binding</keyword>
<keyword evidence="6" id="KW-0472">Membrane</keyword>
<keyword evidence="5" id="KW-0175">Coiled coil</keyword>
<dbReference type="GO" id="GO:0004222">
    <property type="term" value="F:metalloendopeptidase activity"/>
    <property type="evidence" value="ECO:0007669"/>
    <property type="project" value="InterPro"/>
</dbReference>
<dbReference type="GO" id="GO:0031012">
    <property type="term" value="C:extracellular matrix"/>
    <property type="evidence" value="ECO:0007669"/>
    <property type="project" value="InterPro"/>
</dbReference>
<keyword evidence="4" id="KW-0862">Zinc</keyword>
<proteinExistence type="predicted"/>
<accession>A0A0G0XHU3</accession>
<evidence type="ECO:0000256" key="5">
    <source>
        <dbReference type="SAM" id="Coils"/>
    </source>
</evidence>
<keyword evidence="6" id="KW-0812">Transmembrane</keyword>
<evidence type="ECO:0000256" key="3">
    <source>
        <dbReference type="ARBA" id="ARBA00022801"/>
    </source>
</evidence>
<keyword evidence="1" id="KW-0645">Protease</keyword>
<dbReference type="GO" id="GO:0008270">
    <property type="term" value="F:zinc ion binding"/>
    <property type="evidence" value="ECO:0007669"/>
    <property type="project" value="InterPro"/>
</dbReference>
<evidence type="ECO:0000256" key="6">
    <source>
        <dbReference type="SAM" id="Phobius"/>
    </source>
</evidence>
<feature type="domain" description="Peptidase M10 metallopeptidase" evidence="7">
    <location>
        <begin position="293"/>
        <end position="339"/>
    </location>
</feature>
<dbReference type="Pfam" id="PF00413">
    <property type="entry name" value="Peptidase_M10"/>
    <property type="match status" value="1"/>
</dbReference>
<dbReference type="InterPro" id="IPR024079">
    <property type="entry name" value="MetalloPept_cat_dom_sf"/>
</dbReference>
<evidence type="ECO:0000256" key="1">
    <source>
        <dbReference type="ARBA" id="ARBA00022670"/>
    </source>
</evidence>
<sequence>MIYLTRPSATLSLSRRGAGGEVLYNIDIGMRKILNLFFLLIILGTLYQYRAPLGKQFLLLRDNLGAFFAKTPCLEPMPYALGSFDPKFGISQKYFLDALAEAEAVWEKPFGKNLFIYTPADSSFDVLKINLIYDFRQQATSKLASLGIIVKNDRTSYDMLKAKFTALKAEYAAEKNAYDMQVADFNRKQQAYEAEVSFWNKKGGAPRQEYNKVEAERLALEAESKKLQAAQLRINNMVDEINALVVALNRLVASLNLSVDSYNTVNVSRGESFEEGVYTSDGTNREIDIYEFSSRAKLVRVLAHELGHALNLDHVDDAKAIMYKFNQGNNSTLTQADLAELNIKCQVK</sequence>
<gene>
    <name evidence="8" type="ORF">UU82_C0014G0010</name>
</gene>
<dbReference type="AlphaFoldDB" id="A0A0G0XHU3"/>
<protein>
    <submittedName>
        <fullName evidence="8">Peptidase M10A and M12B matrixin and adamalysin</fullName>
    </submittedName>
</protein>
<reference evidence="8 9" key="1">
    <citation type="journal article" date="2015" name="Nature">
        <title>rRNA introns, odd ribosomes, and small enigmatic genomes across a large radiation of phyla.</title>
        <authorList>
            <person name="Brown C.T."/>
            <person name="Hug L.A."/>
            <person name="Thomas B.C."/>
            <person name="Sharon I."/>
            <person name="Castelle C.J."/>
            <person name="Singh A."/>
            <person name="Wilkins M.J."/>
            <person name="Williams K.H."/>
            <person name="Banfield J.F."/>
        </authorList>
    </citation>
    <scope>NUCLEOTIDE SEQUENCE [LARGE SCALE GENOMIC DNA]</scope>
</reference>
<evidence type="ECO:0000256" key="4">
    <source>
        <dbReference type="ARBA" id="ARBA00022833"/>
    </source>
</evidence>
<dbReference type="SUPFAM" id="SSF55486">
    <property type="entry name" value="Metalloproteases ('zincins'), catalytic domain"/>
    <property type="match status" value="1"/>
</dbReference>
<keyword evidence="6" id="KW-1133">Transmembrane helix</keyword>
<dbReference type="GO" id="GO:0006508">
    <property type="term" value="P:proteolysis"/>
    <property type="evidence" value="ECO:0007669"/>
    <property type="project" value="UniProtKB-KW"/>
</dbReference>
<dbReference type="Proteomes" id="UP000033949">
    <property type="component" value="Unassembled WGS sequence"/>
</dbReference>
<keyword evidence="3" id="KW-0378">Hydrolase</keyword>
<name>A0A0G0XHU3_9BACT</name>
<dbReference type="EMBL" id="LCCC01000014">
    <property type="protein sequence ID" value="KKS24017.1"/>
    <property type="molecule type" value="Genomic_DNA"/>
</dbReference>
<feature type="coiled-coil region" evidence="5">
    <location>
        <begin position="210"/>
        <end position="240"/>
    </location>
</feature>
<evidence type="ECO:0000259" key="7">
    <source>
        <dbReference type="Pfam" id="PF00413"/>
    </source>
</evidence>
<evidence type="ECO:0000313" key="9">
    <source>
        <dbReference type="Proteomes" id="UP000033949"/>
    </source>
</evidence>
<evidence type="ECO:0000313" key="8">
    <source>
        <dbReference type="EMBL" id="KKS24017.1"/>
    </source>
</evidence>
<organism evidence="8 9">
    <name type="scientific">Candidatus Nomurabacteria bacterium GW2011_GWC2_41_8</name>
    <dbReference type="NCBI Taxonomy" id="1618755"/>
    <lineage>
        <taxon>Bacteria</taxon>
        <taxon>Candidatus Nomuraibacteriota</taxon>
    </lineage>
</organism>